<dbReference type="InterPro" id="IPR028040">
    <property type="entry name" value="TopoVIB-like"/>
</dbReference>
<dbReference type="Proteomes" id="UP000827986">
    <property type="component" value="Unassembled WGS sequence"/>
</dbReference>
<comment type="caution">
    <text evidence="2">The sequence shown here is derived from an EMBL/GenBank/DDBJ whole genome shotgun (WGS) entry which is preliminary data.</text>
</comment>
<evidence type="ECO:0000313" key="3">
    <source>
        <dbReference type="Proteomes" id="UP000827986"/>
    </source>
</evidence>
<dbReference type="PANTHER" id="PTHR14652">
    <property type="entry name" value="TYPE 2 DNA TOPOISOMERASE 6 SUBUNIT B-LIKE"/>
    <property type="match status" value="1"/>
</dbReference>
<protein>
    <recommendedName>
        <fullName evidence="4">Type 2 DNA topoisomerase 6 subunit B-like</fullName>
    </recommendedName>
</protein>
<dbReference type="GO" id="GO:0007131">
    <property type="term" value="P:reciprocal meiotic recombination"/>
    <property type="evidence" value="ECO:0007669"/>
    <property type="project" value="TreeGrafter"/>
</dbReference>
<evidence type="ECO:0000256" key="1">
    <source>
        <dbReference type="SAM" id="MobiDB-lite"/>
    </source>
</evidence>
<name>A0A9D3WTD2_9SAUR</name>
<sequence length="653" mass="72819">MEGADTRTDSHLSTFLSLAPLTSVGMLSRDWKSKRLLEGKERPSGGEEVMKLWPHTVILRMAQANSGARPLVSRVKHNEDSAVCVVPLGLTPALYFLPTVAAAGNFCSKILNEQFWKEMDGMLAELSVPWTRPWTAGGCSHEPLDSTALQLAFELHERPGVLMMDCLAVKQFIHKISMVHPKIRFHYCVNVNGAVSAETYCGEKRESTCVLNGIKLLTDQRHYIRVADSLVSCGANFLCGKIHPVLGRAVSLLIPHEVAETGFTGELEVTPAAALCPCLKLYPNQPAKIVAQYIFFYDPAGLPISFYAKGKSSLFFNDPSNLAEWEKYSYSATLDSDPGQEEDQVNPDVRYKLHWDGRSQEDDPDTWEQTLLLFLFLHYSDQFQDKPLYDFWTRRMIASHMDQILLCSQEAVKRGVQAVIDAMLQEHCKRGKNQRRLKLSLPIILGAISSVVSSSTNSQFRRECLQSLQVSDTPELMAAIQTAFENVTRKRLMPSGTCSITKQVPEDANPAWLAACDLPTADQKLSQEEASDSINSVDSEPASLEDRADLWGEMSETKRRKTATMENNAGGALEQEPLGGLQERTDDLMTGFGSQLSFCLWSPKEGADASMFLGEREEGFTAESESRARSSENLWQSDHLWLQEISNLSEWTS</sequence>
<feature type="region of interest" description="Disordered" evidence="1">
    <location>
        <begin position="524"/>
        <end position="548"/>
    </location>
</feature>
<reference evidence="2" key="1">
    <citation type="submission" date="2021-09" db="EMBL/GenBank/DDBJ databases">
        <title>The genome of Mauremys mutica provides insights into the evolution of semi-aquatic lifestyle.</title>
        <authorList>
            <person name="Gong S."/>
            <person name="Gao Y."/>
        </authorList>
    </citation>
    <scope>NUCLEOTIDE SEQUENCE</scope>
    <source>
        <strain evidence="2">MM-2020</strain>
        <tissue evidence="2">Muscle</tissue>
    </source>
</reference>
<accession>A0A9D3WTD2</accession>
<dbReference type="Pfam" id="PF15091">
    <property type="entry name" value="DUF4554"/>
    <property type="match status" value="1"/>
</dbReference>
<dbReference type="EMBL" id="JAHDVG010000486">
    <property type="protein sequence ID" value="KAH1167719.1"/>
    <property type="molecule type" value="Genomic_DNA"/>
</dbReference>
<dbReference type="GO" id="GO:0042138">
    <property type="term" value="P:meiotic DNA double-strand break formation"/>
    <property type="evidence" value="ECO:0007669"/>
    <property type="project" value="InterPro"/>
</dbReference>
<organism evidence="2 3">
    <name type="scientific">Mauremys mutica</name>
    <name type="common">yellowpond turtle</name>
    <dbReference type="NCBI Taxonomy" id="74926"/>
    <lineage>
        <taxon>Eukaryota</taxon>
        <taxon>Metazoa</taxon>
        <taxon>Chordata</taxon>
        <taxon>Craniata</taxon>
        <taxon>Vertebrata</taxon>
        <taxon>Euteleostomi</taxon>
        <taxon>Archelosauria</taxon>
        <taxon>Testudinata</taxon>
        <taxon>Testudines</taxon>
        <taxon>Cryptodira</taxon>
        <taxon>Durocryptodira</taxon>
        <taxon>Testudinoidea</taxon>
        <taxon>Geoemydidae</taxon>
        <taxon>Geoemydinae</taxon>
        <taxon>Mauremys</taxon>
    </lineage>
</organism>
<evidence type="ECO:0000313" key="2">
    <source>
        <dbReference type="EMBL" id="KAH1167719.1"/>
    </source>
</evidence>
<keyword evidence="3" id="KW-1185">Reference proteome</keyword>
<dbReference type="PANTHER" id="PTHR14652:SF2">
    <property type="entry name" value="TYPE 2 DNA TOPOISOMERASE 6 SUBUNIT B-LIKE"/>
    <property type="match status" value="1"/>
</dbReference>
<dbReference type="AlphaFoldDB" id="A0A9D3WTD2"/>
<evidence type="ECO:0008006" key="4">
    <source>
        <dbReference type="Google" id="ProtNLM"/>
    </source>
</evidence>
<gene>
    <name evidence="2" type="ORF">KIL84_003202</name>
</gene>
<proteinExistence type="predicted"/>